<dbReference type="Proteomes" id="UP000000263">
    <property type="component" value="Chromosome"/>
</dbReference>
<keyword evidence="1" id="KW-1133">Transmembrane helix</keyword>
<dbReference type="EMBL" id="CP000804">
    <property type="protein sequence ID" value="ABU57973.1"/>
    <property type="molecule type" value="Genomic_DNA"/>
</dbReference>
<feature type="transmembrane region" description="Helical" evidence="1">
    <location>
        <begin position="21"/>
        <end position="40"/>
    </location>
</feature>
<proteinExistence type="predicted"/>
<evidence type="ECO:0000313" key="3">
    <source>
        <dbReference type="Proteomes" id="UP000000263"/>
    </source>
</evidence>
<sequence>MIHLPAHRSLPLIDLIHLRSQTMPFVALLMVSIAGGALAVTQARVPLWQATVGALFVLLPPFVLKWREDARRYGGAAMTLSVLLALQGFHTVEHIAQWVQYHVLRWPSFLSNGLLSAANSEWVHFVWNWGFLVVCIFLMRAGMRGWWGWLLLAVATFHTLEHTYLMWRFQVTLRELGALGVTDLQPQGLPGFFGRDGWLATADITQNTFLCRLPGITTAPRIDVHFWWNVGEMALLLPAANDFMRRLNAARDMA</sequence>
<organism evidence="2 3">
    <name type="scientific">Roseiflexus castenholzii (strain DSM 13941 / HLO8)</name>
    <dbReference type="NCBI Taxonomy" id="383372"/>
    <lineage>
        <taxon>Bacteria</taxon>
        <taxon>Bacillati</taxon>
        <taxon>Chloroflexota</taxon>
        <taxon>Chloroflexia</taxon>
        <taxon>Chloroflexales</taxon>
        <taxon>Roseiflexineae</taxon>
        <taxon>Roseiflexaceae</taxon>
        <taxon>Roseiflexus</taxon>
    </lineage>
</organism>
<dbReference type="KEGG" id="rca:Rcas_1883"/>
<feature type="transmembrane region" description="Helical" evidence="1">
    <location>
        <begin position="122"/>
        <end position="139"/>
    </location>
</feature>
<dbReference type="HOGENOM" id="CLU_1093626_0_0_0"/>
<dbReference type="OrthoDB" id="155669at2"/>
<protein>
    <submittedName>
        <fullName evidence="2">Uncharacterized protein</fullName>
    </submittedName>
</protein>
<evidence type="ECO:0000256" key="1">
    <source>
        <dbReference type="SAM" id="Phobius"/>
    </source>
</evidence>
<dbReference type="STRING" id="383372.Rcas_1883"/>
<feature type="transmembrane region" description="Helical" evidence="1">
    <location>
        <begin position="146"/>
        <end position="167"/>
    </location>
</feature>
<feature type="transmembrane region" description="Helical" evidence="1">
    <location>
        <begin position="76"/>
        <end position="99"/>
    </location>
</feature>
<keyword evidence="3" id="KW-1185">Reference proteome</keyword>
<name>A7NKF3_ROSCS</name>
<evidence type="ECO:0000313" key="2">
    <source>
        <dbReference type="EMBL" id="ABU57973.1"/>
    </source>
</evidence>
<keyword evidence="1" id="KW-0812">Transmembrane</keyword>
<dbReference type="eggNOG" id="ENOG5032WS9">
    <property type="taxonomic scope" value="Bacteria"/>
</dbReference>
<dbReference type="AlphaFoldDB" id="A7NKF3"/>
<feature type="transmembrane region" description="Helical" evidence="1">
    <location>
        <begin position="46"/>
        <end position="64"/>
    </location>
</feature>
<reference evidence="2 3" key="1">
    <citation type="submission" date="2007-08" db="EMBL/GenBank/DDBJ databases">
        <title>Complete sequence of Roseiflexus castenholzii DSM 13941.</title>
        <authorList>
            <consortium name="US DOE Joint Genome Institute"/>
            <person name="Copeland A."/>
            <person name="Lucas S."/>
            <person name="Lapidus A."/>
            <person name="Barry K."/>
            <person name="Glavina del Rio T."/>
            <person name="Dalin E."/>
            <person name="Tice H."/>
            <person name="Pitluck S."/>
            <person name="Thompson L.S."/>
            <person name="Brettin T."/>
            <person name="Bruce D."/>
            <person name="Detter J.C."/>
            <person name="Han C."/>
            <person name="Tapia R."/>
            <person name="Schmutz J."/>
            <person name="Larimer F."/>
            <person name="Land M."/>
            <person name="Hauser L."/>
            <person name="Kyrpides N."/>
            <person name="Mikhailova N."/>
            <person name="Bryant D.A."/>
            <person name="Hanada S."/>
            <person name="Tsukatani Y."/>
            <person name="Richardson P."/>
        </authorList>
    </citation>
    <scope>NUCLEOTIDE SEQUENCE [LARGE SCALE GENOMIC DNA]</scope>
    <source>
        <strain evidence="3">DSM 13941 / HLO8</strain>
    </source>
</reference>
<keyword evidence="1" id="KW-0472">Membrane</keyword>
<accession>A7NKF3</accession>
<dbReference type="RefSeq" id="WP_012120398.1">
    <property type="nucleotide sequence ID" value="NC_009767.1"/>
</dbReference>
<gene>
    <name evidence="2" type="ordered locus">Rcas_1883</name>
</gene>